<protein>
    <recommendedName>
        <fullName evidence="2">Azaphilone pigments biosynthesis cluster protein L N-terminal domain-containing protein</fullName>
    </recommendedName>
</protein>
<gene>
    <name evidence="3" type="ORF">BFJ63_vAg18022</name>
</gene>
<feature type="domain" description="Azaphilone pigments biosynthesis cluster protein L N-terminal" evidence="2">
    <location>
        <begin position="35"/>
        <end position="245"/>
    </location>
</feature>
<evidence type="ECO:0000259" key="2">
    <source>
        <dbReference type="Pfam" id="PF17111"/>
    </source>
</evidence>
<dbReference type="AlphaFoldDB" id="A0A4Q2V2R2"/>
<feature type="compositionally biased region" description="Basic and acidic residues" evidence="1">
    <location>
        <begin position="500"/>
        <end position="511"/>
    </location>
</feature>
<feature type="region of interest" description="Disordered" evidence="1">
    <location>
        <begin position="496"/>
        <end position="520"/>
    </location>
</feature>
<dbReference type="Pfam" id="PF17111">
    <property type="entry name" value="PigL_N"/>
    <property type="match status" value="1"/>
</dbReference>
<organism evidence="3 4">
    <name type="scientific">Fusarium oxysporum f. sp. narcissi</name>
    <dbReference type="NCBI Taxonomy" id="451672"/>
    <lineage>
        <taxon>Eukaryota</taxon>
        <taxon>Fungi</taxon>
        <taxon>Dikarya</taxon>
        <taxon>Ascomycota</taxon>
        <taxon>Pezizomycotina</taxon>
        <taxon>Sordariomycetes</taxon>
        <taxon>Hypocreomycetidae</taxon>
        <taxon>Hypocreales</taxon>
        <taxon>Nectriaceae</taxon>
        <taxon>Fusarium</taxon>
        <taxon>Fusarium oxysporum species complex</taxon>
    </lineage>
</organism>
<reference evidence="3 4" key="1">
    <citation type="submission" date="2016-12" db="EMBL/GenBank/DDBJ databases">
        <title>Draft genome sequence of Fusarium oxysporum causing rot on Narcissus.</title>
        <authorList>
            <person name="Armitage A.D."/>
            <person name="Taylor A."/>
            <person name="Clarkson J.P."/>
            <person name="Harrison R.J."/>
            <person name="Jackson A.C."/>
        </authorList>
    </citation>
    <scope>NUCLEOTIDE SEQUENCE [LARGE SCALE GENOMIC DNA]</scope>
    <source>
        <strain evidence="3 4">N139</strain>
    </source>
</reference>
<proteinExistence type="predicted"/>
<comment type="caution">
    <text evidence="3">The sequence shown here is derived from an EMBL/GenBank/DDBJ whole genome shotgun (WGS) entry which is preliminary data.</text>
</comment>
<sequence length="520" mass="57053">MVYGTTRKQPRSNQLEKVAGFGHLEQQVLNAVKMADGLSVASSVVALVAFAFKTSTTLYTTIRGFQSQDKNARALKNELADVRGVLQSLAETVDNNGDLDFGALKLPLLRCGKTCEEYGDLIARCTKHSSSSRPSLRDWISQQYLKGDITDIREMLAGYKSTINIALASANMRVITSITPEALEEYKDMIRDTTNDLQGHMKRLEERVNALAASEAESLVQDQDEPEWMAMLEEKQSTQEGLKICSQLSAQIEQLESTSKEHTQFSQQPSAHKFIRSGLGVAKGSIQSLVSRLQTHEHDIDNRMEAMMSAVPLSEQEATQLAQLQETKESLRQCMSVVADAGEALNNERCNVFEDITMADSSYGISVSTVKDLVVARRLNLSGQARYLGGQISDESYQRTIDGLTQLDLESAKSGGQGIGQTPSAHGFERYGRGFNLPIESASLVAQKVVALEYSVLDKAICPLEMRFDVAKPQLRSGLHERVGIQIQEVGTIPGLDASSRGEPKCRHAEQGIEDLSGDT</sequence>
<evidence type="ECO:0000256" key="1">
    <source>
        <dbReference type="SAM" id="MobiDB-lite"/>
    </source>
</evidence>
<dbReference type="Proteomes" id="UP000290540">
    <property type="component" value="Unassembled WGS sequence"/>
</dbReference>
<dbReference type="EMBL" id="MQTW01000778">
    <property type="protein sequence ID" value="RYC79099.1"/>
    <property type="molecule type" value="Genomic_DNA"/>
</dbReference>
<accession>A0A4Q2V2R2</accession>
<dbReference type="InterPro" id="IPR031348">
    <property type="entry name" value="PigL_N"/>
</dbReference>
<name>A0A4Q2V2R2_FUSOX</name>
<evidence type="ECO:0000313" key="3">
    <source>
        <dbReference type="EMBL" id="RYC79099.1"/>
    </source>
</evidence>
<evidence type="ECO:0000313" key="4">
    <source>
        <dbReference type="Proteomes" id="UP000290540"/>
    </source>
</evidence>